<evidence type="ECO:0000256" key="12">
    <source>
        <dbReference type="RuleBase" id="RU000679"/>
    </source>
</evidence>
<keyword evidence="4 12" id="KW-0812">Transmembrane</keyword>
<dbReference type="Pfam" id="PF00858">
    <property type="entry name" value="ASC"/>
    <property type="match status" value="1"/>
</dbReference>
<evidence type="ECO:0000313" key="14">
    <source>
        <dbReference type="Proteomes" id="UP000287033"/>
    </source>
</evidence>
<dbReference type="AlphaFoldDB" id="A0A401TCG2"/>
<evidence type="ECO:0000256" key="11">
    <source>
        <dbReference type="ARBA" id="ARBA00023303"/>
    </source>
</evidence>
<keyword evidence="8" id="KW-0472">Membrane</keyword>
<comment type="similarity">
    <text evidence="12">Belongs to the amiloride-sensitive sodium channel (TC 1.A.6) family.</text>
</comment>
<reference evidence="13 14" key="1">
    <citation type="journal article" date="2018" name="Nat. Ecol. Evol.">
        <title>Shark genomes provide insights into elasmobranch evolution and the origin of vertebrates.</title>
        <authorList>
            <person name="Hara Y"/>
            <person name="Yamaguchi K"/>
            <person name="Onimaru K"/>
            <person name="Kadota M"/>
            <person name="Koyanagi M"/>
            <person name="Keeley SD"/>
            <person name="Tatsumi K"/>
            <person name="Tanaka K"/>
            <person name="Motone F"/>
            <person name="Kageyama Y"/>
            <person name="Nozu R"/>
            <person name="Adachi N"/>
            <person name="Nishimura O"/>
            <person name="Nakagawa R"/>
            <person name="Tanegashima C"/>
            <person name="Kiyatake I"/>
            <person name="Matsumoto R"/>
            <person name="Murakumo K"/>
            <person name="Nishida K"/>
            <person name="Terakita A"/>
            <person name="Kuratani S"/>
            <person name="Sato K"/>
            <person name="Hyodo S Kuraku.S."/>
        </authorList>
    </citation>
    <scope>NUCLEOTIDE SEQUENCE [LARGE SCALE GENOMIC DNA]</scope>
</reference>
<sequence>MDLKGGSESSSESIRPSNLESFASRSTLHGISHIFAYGPMSIRRILWILSFLGSFSLLSLVCVERVSYYFEYPHVTKLDEVSAGNLTFPAVTICNLNEFRFSQITQNDLYHVGEFLALLNERYEITRPALAEPHVLAALKKLANFRHFKPKPFNMSDFYNRTGHTIHDMLLMCTYRGENCTHHNFTTVSTSAPLSLLAQRMGRGWEREGGGLCCIVCGRDPLLNQVGPSIHRDCRGHGILTVQREAIQPIESTLTIQRAPCPDSLSYP</sequence>
<keyword evidence="5" id="KW-1133">Transmembrane helix</keyword>
<gene>
    <name evidence="13" type="ORF">chiPu_0024386</name>
</gene>
<keyword evidence="6" id="KW-0915">Sodium</keyword>
<evidence type="ECO:0000256" key="4">
    <source>
        <dbReference type="ARBA" id="ARBA00022692"/>
    </source>
</evidence>
<keyword evidence="3 12" id="KW-0894">Sodium channel</keyword>
<dbReference type="GO" id="GO:0015280">
    <property type="term" value="F:ligand-gated sodium channel activity"/>
    <property type="evidence" value="ECO:0007669"/>
    <property type="project" value="TreeGrafter"/>
</dbReference>
<proteinExistence type="inferred from homology"/>
<keyword evidence="14" id="KW-1185">Reference proteome</keyword>
<evidence type="ECO:0000256" key="10">
    <source>
        <dbReference type="ARBA" id="ARBA00023201"/>
    </source>
</evidence>
<evidence type="ECO:0000256" key="9">
    <source>
        <dbReference type="ARBA" id="ARBA00023157"/>
    </source>
</evidence>
<dbReference type="EMBL" id="BEZZ01038360">
    <property type="protein sequence ID" value="GCC40294.1"/>
    <property type="molecule type" value="Genomic_DNA"/>
</dbReference>
<dbReference type="PRINTS" id="PR01078">
    <property type="entry name" value="AMINACHANNEL"/>
</dbReference>
<evidence type="ECO:0000256" key="7">
    <source>
        <dbReference type="ARBA" id="ARBA00023065"/>
    </source>
</evidence>
<dbReference type="InterPro" id="IPR001873">
    <property type="entry name" value="ENaC"/>
</dbReference>
<dbReference type="OMA" id="TYRGENC"/>
<dbReference type="STRING" id="137246.A0A401TCG2"/>
<organism evidence="13 14">
    <name type="scientific">Chiloscyllium punctatum</name>
    <name type="common">Brownbanded bambooshark</name>
    <name type="synonym">Hemiscyllium punctatum</name>
    <dbReference type="NCBI Taxonomy" id="137246"/>
    <lineage>
        <taxon>Eukaryota</taxon>
        <taxon>Metazoa</taxon>
        <taxon>Chordata</taxon>
        <taxon>Craniata</taxon>
        <taxon>Vertebrata</taxon>
        <taxon>Chondrichthyes</taxon>
        <taxon>Elasmobranchii</taxon>
        <taxon>Galeomorphii</taxon>
        <taxon>Galeoidea</taxon>
        <taxon>Orectolobiformes</taxon>
        <taxon>Hemiscylliidae</taxon>
        <taxon>Chiloscyllium</taxon>
    </lineage>
</organism>
<evidence type="ECO:0000313" key="13">
    <source>
        <dbReference type="EMBL" id="GCC40294.1"/>
    </source>
</evidence>
<keyword evidence="9" id="KW-1015">Disulfide bond</keyword>
<name>A0A401TCG2_CHIPU</name>
<comment type="caution">
    <text evidence="13">The sequence shown here is derived from an EMBL/GenBank/DDBJ whole genome shotgun (WGS) entry which is preliminary data.</text>
</comment>
<keyword evidence="10 12" id="KW-0739">Sodium transport</keyword>
<accession>A0A401TCG2</accession>
<comment type="subcellular location">
    <subcellularLocation>
        <location evidence="1">Membrane</location>
        <topology evidence="1">Multi-pass membrane protein</topology>
    </subcellularLocation>
</comment>
<dbReference type="Gene3D" id="1.10.3590.10">
    <property type="entry name" value="acid-sensing ion channel 1 domain"/>
    <property type="match status" value="1"/>
</dbReference>
<protein>
    <recommendedName>
        <fullName evidence="15">Acid-sensing ion channel 1</fullName>
    </recommendedName>
</protein>
<keyword evidence="7 12" id="KW-0406">Ion transport</keyword>
<evidence type="ECO:0008006" key="15">
    <source>
        <dbReference type="Google" id="ProtNLM"/>
    </source>
</evidence>
<dbReference type="Proteomes" id="UP000287033">
    <property type="component" value="Unassembled WGS sequence"/>
</dbReference>
<dbReference type="GO" id="GO:0005886">
    <property type="term" value="C:plasma membrane"/>
    <property type="evidence" value="ECO:0007669"/>
    <property type="project" value="TreeGrafter"/>
</dbReference>
<evidence type="ECO:0000256" key="1">
    <source>
        <dbReference type="ARBA" id="ARBA00004141"/>
    </source>
</evidence>
<dbReference type="Gene3D" id="1.10.287.770">
    <property type="entry name" value="YojJ-like"/>
    <property type="match status" value="1"/>
</dbReference>
<evidence type="ECO:0000256" key="6">
    <source>
        <dbReference type="ARBA" id="ARBA00023053"/>
    </source>
</evidence>
<evidence type="ECO:0000256" key="3">
    <source>
        <dbReference type="ARBA" id="ARBA00022461"/>
    </source>
</evidence>
<dbReference type="OrthoDB" id="6021021at2759"/>
<dbReference type="PANTHER" id="PTHR11690">
    <property type="entry name" value="AMILORIDE-SENSITIVE SODIUM CHANNEL-RELATED"/>
    <property type="match status" value="1"/>
</dbReference>
<evidence type="ECO:0000256" key="5">
    <source>
        <dbReference type="ARBA" id="ARBA00022989"/>
    </source>
</evidence>
<dbReference type="PANTHER" id="PTHR11690:SF170">
    <property type="entry name" value="ACID-SENSING ION CHANNEL 1"/>
    <property type="match status" value="1"/>
</dbReference>
<evidence type="ECO:0000256" key="8">
    <source>
        <dbReference type="ARBA" id="ARBA00023136"/>
    </source>
</evidence>
<keyword evidence="2 12" id="KW-0813">Transport</keyword>
<keyword evidence="11 12" id="KW-0407">Ion channel</keyword>
<evidence type="ECO:0000256" key="2">
    <source>
        <dbReference type="ARBA" id="ARBA00022448"/>
    </source>
</evidence>